<comment type="caution">
    <text evidence="11">The sequence shown here is derived from an EMBL/GenBank/DDBJ whole genome shotgun (WGS) entry which is preliminary data.</text>
</comment>
<feature type="binding site" evidence="9">
    <location>
        <position position="90"/>
    </location>
    <ligand>
        <name>substrate</name>
    </ligand>
</feature>
<keyword evidence="12" id="KW-1185">Reference proteome</keyword>
<dbReference type="GO" id="GO:0000287">
    <property type="term" value="F:magnesium ion binding"/>
    <property type="evidence" value="ECO:0007669"/>
    <property type="project" value="UniProtKB-UniRule"/>
</dbReference>
<comment type="cofactor">
    <cofactor evidence="9">
        <name>Mg(2+)</name>
        <dbReference type="ChEBI" id="CHEBI:18420"/>
    </cofactor>
    <cofactor evidence="9">
        <name>Mn(2+)</name>
        <dbReference type="ChEBI" id="CHEBI:29035"/>
    </cofactor>
    <text evidence="9">Mg(2+). Can also accept Mn(2+).</text>
</comment>
<comment type="function">
    <text evidence="9">Catalyzes the formation of acetyl phosphate from acetate and ATP. Can also catalyze the reverse reaction.</text>
</comment>
<reference evidence="11 12" key="1">
    <citation type="submission" date="2019-09" db="EMBL/GenBank/DDBJ databases">
        <title>Genome sequence of Rhodovastum atsumiense, a diverse member of the Acetobacteraceae family of non-sulfur purple photosynthetic bacteria.</title>
        <authorList>
            <person name="Meyer T."/>
            <person name="Kyndt J."/>
        </authorList>
    </citation>
    <scope>NUCLEOTIDE SEQUENCE [LARGE SCALE GENOMIC DNA]</scope>
    <source>
        <strain evidence="11 12">DSM 21279</strain>
    </source>
</reference>
<feature type="binding site" evidence="9">
    <location>
        <begin position="282"/>
        <end position="284"/>
    </location>
    <ligand>
        <name>ATP</name>
        <dbReference type="ChEBI" id="CHEBI:30616"/>
    </ligand>
</feature>
<comment type="similarity">
    <text evidence="1 9 10">Belongs to the acetokinase family.</text>
</comment>
<dbReference type="CDD" id="cd24010">
    <property type="entry name" value="ASKHA_NBD_AcK_PK"/>
    <property type="match status" value="1"/>
</dbReference>
<dbReference type="Gene3D" id="3.30.420.40">
    <property type="match status" value="2"/>
</dbReference>
<dbReference type="GO" id="GO:0005524">
    <property type="term" value="F:ATP binding"/>
    <property type="evidence" value="ECO:0007669"/>
    <property type="project" value="UniProtKB-KW"/>
</dbReference>
<dbReference type="UniPathway" id="UPA00340">
    <property type="reaction ID" value="UER00458"/>
</dbReference>
<evidence type="ECO:0000256" key="7">
    <source>
        <dbReference type="ARBA" id="ARBA00022840"/>
    </source>
</evidence>
<evidence type="ECO:0000256" key="5">
    <source>
        <dbReference type="ARBA" id="ARBA00022741"/>
    </source>
</evidence>
<evidence type="ECO:0000313" key="11">
    <source>
        <dbReference type="EMBL" id="KAA5613724.1"/>
    </source>
</evidence>
<dbReference type="Proteomes" id="UP000325255">
    <property type="component" value="Unassembled WGS sequence"/>
</dbReference>
<evidence type="ECO:0000256" key="3">
    <source>
        <dbReference type="ARBA" id="ARBA00022679"/>
    </source>
</evidence>
<dbReference type="OrthoDB" id="9802453at2"/>
<evidence type="ECO:0000256" key="1">
    <source>
        <dbReference type="ARBA" id="ARBA00008748"/>
    </source>
</evidence>
<dbReference type="PANTHER" id="PTHR21060:SF21">
    <property type="entry name" value="ACETATE KINASE"/>
    <property type="match status" value="1"/>
</dbReference>
<dbReference type="InterPro" id="IPR023865">
    <property type="entry name" value="Aliphatic_acid_kinase_CS"/>
</dbReference>
<keyword evidence="5 9" id="KW-0547">Nucleotide-binding</keyword>
<evidence type="ECO:0000256" key="9">
    <source>
        <dbReference type="HAMAP-Rule" id="MF_00020"/>
    </source>
</evidence>
<dbReference type="PROSITE" id="PS01076">
    <property type="entry name" value="ACETATE_KINASE_2"/>
    <property type="match status" value="1"/>
</dbReference>
<dbReference type="PRINTS" id="PR00471">
    <property type="entry name" value="ACETATEKNASE"/>
</dbReference>
<dbReference type="HAMAP" id="MF_00020">
    <property type="entry name" value="Acetate_kinase"/>
    <property type="match status" value="1"/>
</dbReference>
<evidence type="ECO:0000256" key="4">
    <source>
        <dbReference type="ARBA" id="ARBA00022723"/>
    </source>
</evidence>
<accession>A0A5M6IZF7</accession>
<feature type="binding site" evidence="9">
    <location>
        <position position="12"/>
    </location>
    <ligand>
        <name>Mg(2+)</name>
        <dbReference type="ChEBI" id="CHEBI:18420"/>
    </ligand>
</feature>
<feature type="site" description="Transition state stabilizer" evidence="9">
    <location>
        <position position="240"/>
    </location>
</feature>
<feature type="binding site" evidence="9">
    <location>
        <position position="384"/>
    </location>
    <ligand>
        <name>Mg(2+)</name>
        <dbReference type="ChEBI" id="CHEBI:18420"/>
    </ligand>
</feature>
<dbReference type="InterPro" id="IPR043129">
    <property type="entry name" value="ATPase_NBD"/>
</dbReference>
<feature type="binding site" evidence="9">
    <location>
        <position position="19"/>
    </location>
    <ligand>
        <name>ATP</name>
        <dbReference type="ChEBI" id="CHEBI:30616"/>
    </ligand>
</feature>
<dbReference type="EC" id="2.7.2.1" evidence="9"/>
<dbReference type="RefSeq" id="WP_150039473.1">
    <property type="nucleotide sequence ID" value="NZ_OW485601.1"/>
</dbReference>
<feature type="binding site" evidence="9">
    <location>
        <begin position="207"/>
        <end position="211"/>
    </location>
    <ligand>
        <name>ATP</name>
        <dbReference type="ChEBI" id="CHEBI:30616"/>
    </ligand>
</feature>
<evidence type="ECO:0000256" key="6">
    <source>
        <dbReference type="ARBA" id="ARBA00022777"/>
    </source>
</evidence>
<dbReference type="PANTHER" id="PTHR21060">
    <property type="entry name" value="ACETATE KINASE"/>
    <property type="match status" value="1"/>
</dbReference>
<dbReference type="InterPro" id="IPR000890">
    <property type="entry name" value="Aliphatic_acid_kin_short-chain"/>
</dbReference>
<protein>
    <recommendedName>
        <fullName evidence="9">Acetate kinase</fullName>
        <ecNumber evidence="9">2.7.2.1</ecNumber>
    </recommendedName>
    <alternativeName>
        <fullName evidence="9">Acetokinase</fullName>
    </alternativeName>
</protein>
<evidence type="ECO:0000256" key="8">
    <source>
        <dbReference type="ARBA" id="ARBA00022842"/>
    </source>
</evidence>
<dbReference type="SUPFAM" id="SSF53067">
    <property type="entry name" value="Actin-like ATPase domain"/>
    <property type="match status" value="2"/>
</dbReference>
<dbReference type="PIRSF" id="PIRSF000722">
    <property type="entry name" value="Acetate_prop_kin"/>
    <property type="match status" value="1"/>
</dbReference>
<dbReference type="Pfam" id="PF00871">
    <property type="entry name" value="Acetate_kinase"/>
    <property type="match status" value="1"/>
</dbReference>
<keyword evidence="2 9" id="KW-0963">Cytoplasm</keyword>
<keyword evidence="4 9" id="KW-0479">Metal-binding</keyword>
<dbReference type="GO" id="GO:0008776">
    <property type="term" value="F:acetate kinase activity"/>
    <property type="evidence" value="ECO:0007669"/>
    <property type="project" value="UniProtKB-UniRule"/>
</dbReference>
<dbReference type="GO" id="GO:0005829">
    <property type="term" value="C:cytosol"/>
    <property type="evidence" value="ECO:0007669"/>
    <property type="project" value="TreeGrafter"/>
</dbReference>
<keyword evidence="6 9" id="KW-0418">Kinase</keyword>
<comment type="subunit">
    <text evidence="9">Homodimer.</text>
</comment>
<sequence length="410" mass="43754">MSTETSLILVLNSGSSSLKFAVHETGARTALLSGLAERLGAAQPTITFKEADRKATHALPAATHTAALDAVLAELTRHGWLDRLTAIGHRVVHGGERFAASVVITPQVIADIESCSHLAPLHNPPALLGIRVAIERLPTIPHVAVLDTAFHQTMPPRAYMYALPMWVYRDHGVRRYGFHGTSHRFVAQEAVQMLDLDPADHGLVIAHLGNGSSATAVQDGRSVDTTMGMTPLEGLVMGTRPGDVDPGALIYLMRRTGWTVDEMDAMLNKQCGLLGLSELSNDCRELGNAAAEGHEGANLALDVFVHRLARHIGGLAMSLRRLDAVVFTGGIGENAARIREMTLQRLAPLGIELDAEANRRCVGGTPGLISTGNKPAALVVNTNEEWMIACDTAALARAGAEEQDSLKEIA</sequence>
<keyword evidence="7 9" id="KW-0067">ATP-binding</keyword>
<feature type="binding site" evidence="9">
    <location>
        <begin position="330"/>
        <end position="334"/>
    </location>
    <ligand>
        <name>ATP</name>
        <dbReference type="ChEBI" id="CHEBI:30616"/>
    </ligand>
</feature>
<dbReference type="PROSITE" id="PS01075">
    <property type="entry name" value="ACETATE_KINASE_1"/>
    <property type="match status" value="1"/>
</dbReference>
<evidence type="ECO:0000256" key="2">
    <source>
        <dbReference type="ARBA" id="ARBA00022490"/>
    </source>
</evidence>
<organism evidence="11 12">
    <name type="scientific">Rhodovastum atsumiense</name>
    <dbReference type="NCBI Taxonomy" id="504468"/>
    <lineage>
        <taxon>Bacteria</taxon>
        <taxon>Pseudomonadati</taxon>
        <taxon>Pseudomonadota</taxon>
        <taxon>Alphaproteobacteria</taxon>
        <taxon>Acetobacterales</taxon>
        <taxon>Acetobacteraceae</taxon>
        <taxon>Rhodovastum</taxon>
    </lineage>
</organism>
<feature type="active site" description="Proton donor/acceptor" evidence="9">
    <location>
        <position position="147"/>
    </location>
</feature>
<comment type="pathway">
    <text evidence="9">Metabolic intermediate biosynthesis; acetyl-CoA biosynthesis; acetyl-CoA from acetate: step 1/2.</text>
</comment>
<dbReference type="EMBL" id="VWPK01000005">
    <property type="protein sequence ID" value="KAA5613724.1"/>
    <property type="molecule type" value="Genomic_DNA"/>
</dbReference>
<keyword evidence="8 9" id="KW-0460">Magnesium</keyword>
<dbReference type="NCBIfam" id="TIGR00016">
    <property type="entry name" value="ackA"/>
    <property type="match status" value="1"/>
</dbReference>
<comment type="catalytic activity">
    <reaction evidence="9">
        <text>acetate + ATP = acetyl phosphate + ADP</text>
        <dbReference type="Rhea" id="RHEA:11352"/>
        <dbReference type="ChEBI" id="CHEBI:22191"/>
        <dbReference type="ChEBI" id="CHEBI:30089"/>
        <dbReference type="ChEBI" id="CHEBI:30616"/>
        <dbReference type="ChEBI" id="CHEBI:456216"/>
        <dbReference type="EC" id="2.7.2.1"/>
    </reaction>
</comment>
<dbReference type="GO" id="GO:0006085">
    <property type="term" value="P:acetyl-CoA biosynthetic process"/>
    <property type="evidence" value="ECO:0007669"/>
    <property type="project" value="UniProtKB-UniRule"/>
</dbReference>
<name>A0A5M6IZF7_9PROT</name>
<comment type="subcellular location">
    <subcellularLocation>
        <location evidence="9">Cytoplasm</location>
    </subcellularLocation>
</comment>
<proteinExistence type="inferred from homology"/>
<dbReference type="AlphaFoldDB" id="A0A5M6IZF7"/>
<keyword evidence="3 9" id="KW-0808">Transferase</keyword>
<evidence type="ECO:0000313" key="12">
    <source>
        <dbReference type="Proteomes" id="UP000325255"/>
    </source>
</evidence>
<feature type="site" description="Transition state stabilizer" evidence="9">
    <location>
        <position position="179"/>
    </location>
</feature>
<evidence type="ECO:0000256" key="10">
    <source>
        <dbReference type="RuleBase" id="RU003835"/>
    </source>
</evidence>
<dbReference type="GO" id="GO:0006083">
    <property type="term" value="P:acetate metabolic process"/>
    <property type="evidence" value="ECO:0007669"/>
    <property type="project" value="TreeGrafter"/>
</dbReference>
<gene>
    <name evidence="9" type="primary">ackA</name>
    <name evidence="11" type="ORF">F1189_04765</name>
</gene>
<dbReference type="InterPro" id="IPR004372">
    <property type="entry name" value="Ac/propionate_kinase"/>
</dbReference>